<evidence type="ECO:0000313" key="2">
    <source>
        <dbReference type="Proteomes" id="UP000038010"/>
    </source>
</evidence>
<dbReference type="AlphaFoldDB" id="A0A0N1HJ61"/>
<organism evidence="1 2">
    <name type="scientific">Cyphellophora attinorum</name>
    <dbReference type="NCBI Taxonomy" id="1664694"/>
    <lineage>
        <taxon>Eukaryota</taxon>
        <taxon>Fungi</taxon>
        <taxon>Dikarya</taxon>
        <taxon>Ascomycota</taxon>
        <taxon>Pezizomycotina</taxon>
        <taxon>Eurotiomycetes</taxon>
        <taxon>Chaetothyriomycetidae</taxon>
        <taxon>Chaetothyriales</taxon>
        <taxon>Cyphellophoraceae</taxon>
        <taxon>Cyphellophora</taxon>
    </lineage>
</organism>
<reference evidence="1 2" key="1">
    <citation type="submission" date="2015-06" db="EMBL/GenBank/DDBJ databases">
        <title>Draft genome of the ant-associated black yeast Phialophora attae CBS 131958.</title>
        <authorList>
            <person name="Moreno L.F."/>
            <person name="Stielow B.J."/>
            <person name="de Hoog S."/>
            <person name="Vicente V.A."/>
            <person name="Weiss V.A."/>
            <person name="de Vries M."/>
            <person name="Cruz L.M."/>
            <person name="Souza E.M."/>
        </authorList>
    </citation>
    <scope>NUCLEOTIDE SEQUENCE [LARGE SCALE GENOMIC DNA]</scope>
    <source>
        <strain evidence="1 2">CBS 131958</strain>
    </source>
</reference>
<dbReference type="Proteomes" id="UP000038010">
    <property type="component" value="Unassembled WGS sequence"/>
</dbReference>
<dbReference type="InterPro" id="IPR046366">
    <property type="entry name" value="MPAB"/>
</dbReference>
<sequence length="470" mass="53278">MAGNLTTILPRLPSSATTFPYVLPLPPARTILGYLLPLIPIHLVLVKIFRNRFSRQLQAKHPYSSNPGPGQKPLSEMPLSAAHDVIKLLSSKDFPYFFNLALQFALIRTYAVPSISTLLVKTTQLDSQSRNTVGKRYADTGVIISEFYHNAPGSTRSAEAFARLNYLHGHYIRQSKISNDDMLYTLSMFVLQPPEWIDKYEWRPFTELEICGIGLFHRFVGEAMEISFDPLDDFPPPPLPGHAADKSRTWRTDGLAFFHSLDAWSKVYETRVMLPNEPSHSITMKTLHLLTSTLPSSLGKVVYQTAISMMDTRMRAACLLPSPPPSYRRNIDRFLAIRAFVIRHFCYPRRALWGWWVPEEERGMSTETPDPITGRRYFATYEALPHYVKPTFFNRWISPAAWASWSLGVPVPGDPEMEGKGWLMTETGPKAFVGKGNAEFAVTKQRLEGRVRVQEPVSDAPRGCPMFVKV</sequence>
<dbReference type="STRING" id="1664694.A0A0N1HJ61"/>
<dbReference type="OrthoDB" id="545169at2759"/>
<protein>
    <recommendedName>
        <fullName evidence="3">ER-bound oxygenase mpaB/mpaB'/Rubber oxygenase catalytic domain-containing protein</fullName>
    </recommendedName>
</protein>
<gene>
    <name evidence="1" type="ORF">AB675_2902</name>
</gene>
<dbReference type="GeneID" id="28734791"/>
<dbReference type="EMBL" id="LFJN01000031">
    <property type="protein sequence ID" value="KPI36385.1"/>
    <property type="molecule type" value="Genomic_DNA"/>
</dbReference>
<name>A0A0N1HJ61_9EURO</name>
<dbReference type="PANTHER" id="PTHR36124:SF1">
    <property type="entry name" value="ER-BOUND OXYGENASE MPAB_MPAB'_RUBBER OXYGENASE CATALYTIC DOMAIN-CONTAINING PROTEIN"/>
    <property type="match status" value="1"/>
</dbReference>
<accession>A0A0N1HJ61</accession>
<dbReference type="VEuPathDB" id="FungiDB:AB675_2902"/>
<keyword evidence="2" id="KW-1185">Reference proteome</keyword>
<comment type="caution">
    <text evidence="1">The sequence shown here is derived from an EMBL/GenBank/DDBJ whole genome shotgun (WGS) entry which is preliminary data.</text>
</comment>
<evidence type="ECO:0008006" key="3">
    <source>
        <dbReference type="Google" id="ProtNLM"/>
    </source>
</evidence>
<dbReference type="GO" id="GO:0016491">
    <property type="term" value="F:oxidoreductase activity"/>
    <property type="evidence" value="ECO:0007669"/>
    <property type="project" value="InterPro"/>
</dbReference>
<evidence type="ECO:0000313" key="1">
    <source>
        <dbReference type="EMBL" id="KPI36385.1"/>
    </source>
</evidence>
<proteinExistence type="predicted"/>
<dbReference type="PANTHER" id="PTHR36124">
    <property type="match status" value="1"/>
</dbReference>
<dbReference type="RefSeq" id="XP_017996348.1">
    <property type="nucleotide sequence ID" value="XM_018142911.1"/>
</dbReference>